<dbReference type="InterPro" id="IPR003735">
    <property type="entry name" value="Metal_Tscrpt_repr"/>
</dbReference>
<dbReference type="Proteomes" id="UP000228689">
    <property type="component" value="Unassembled WGS sequence"/>
</dbReference>
<accession>A0A2M7RF66</accession>
<dbReference type="GO" id="GO:0003677">
    <property type="term" value="F:DNA binding"/>
    <property type="evidence" value="ECO:0007669"/>
    <property type="project" value="InterPro"/>
</dbReference>
<evidence type="ECO:0000313" key="1">
    <source>
        <dbReference type="EMBL" id="PIY95162.1"/>
    </source>
</evidence>
<dbReference type="Pfam" id="PF02583">
    <property type="entry name" value="Trns_repr_metal"/>
    <property type="match status" value="1"/>
</dbReference>
<comment type="caution">
    <text evidence="1">The sequence shown here is derived from an EMBL/GenBank/DDBJ whole genome shotgun (WGS) entry which is preliminary data.</text>
</comment>
<dbReference type="GO" id="GO:0045892">
    <property type="term" value="P:negative regulation of DNA-templated transcription"/>
    <property type="evidence" value="ECO:0007669"/>
    <property type="project" value="UniProtKB-ARBA"/>
</dbReference>
<dbReference type="AlphaFoldDB" id="A0A2M7RF66"/>
<evidence type="ECO:0000313" key="2">
    <source>
        <dbReference type="Proteomes" id="UP000228689"/>
    </source>
</evidence>
<dbReference type="GO" id="GO:0046872">
    <property type="term" value="F:metal ion binding"/>
    <property type="evidence" value="ECO:0007669"/>
    <property type="project" value="InterPro"/>
</dbReference>
<protein>
    <recommendedName>
        <fullName evidence="3">Transcriptional regulator</fullName>
    </recommendedName>
</protein>
<reference evidence="2" key="1">
    <citation type="submission" date="2017-09" db="EMBL/GenBank/DDBJ databases">
        <title>Depth-based differentiation of microbial function through sediment-hosted aquifers and enrichment of novel symbionts in the deep terrestrial subsurface.</title>
        <authorList>
            <person name="Probst A.J."/>
            <person name="Ladd B."/>
            <person name="Jarett J.K."/>
            <person name="Geller-Mcgrath D.E."/>
            <person name="Sieber C.M.K."/>
            <person name="Emerson J.B."/>
            <person name="Anantharaman K."/>
            <person name="Thomas B.C."/>
            <person name="Malmstrom R."/>
            <person name="Stieglmeier M."/>
            <person name="Klingl A."/>
            <person name="Woyke T."/>
            <person name="Ryan C.M."/>
            <person name="Banfield J.F."/>
        </authorList>
    </citation>
    <scope>NUCLEOTIDE SEQUENCE [LARGE SCALE GENOMIC DNA]</scope>
</reference>
<sequence>MNKVENKLDKALVARFNRLRGQLDGLQKMLAENRDCVEVLTQISAIKAALGQLSNHIVQSETSCLQLKSKDKKKLDLIINRFIKTN</sequence>
<gene>
    <name evidence="1" type="ORF">COY67_01385</name>
</gene>
<dbReference type="CDD" id="cd10148">
    <property type="entry name" value="CsoR-like_DUF156"/>
    <property type="match status" value="1"/>
</dbReference>
<dbReference type="InterPro" id="IPR038390">
    <property type="entry name" value="Metal_Tscrpt_repr_sf"/>
</dbReference>
<proteinExistence type="predicted"/>
<organism evidence="1 2">
    <name type="scientific">Candidatus Komeilibacteria bacterium CG_4_10_14_0_8_um_filter_37_78</name>
    <dbReference type="NCBI Taxonomy" id="1974471"/>
    <lineage>
        <taxon>Bacteria</taxon>
        <taxon>Candidatus Komeiliibacteriota</taxon>
    </lineage>
</organism>
<evidence type="ECO:0008006" key="3">
    <source>
        <dbReference type="Google" id="ProtNLM"/>
    </source>
</evidence>
<dbReference type="EMBL" id="PFMC01000036">
    <property type="protein sequence ID" value="PIY95162.1"/>
    <property type="molecule type" value="Genomic_DNA"/>
</dbReference>
<dbReference type="Gene3D" id="1.20.58.1000">
    <property type="entry name" value="Metal-sensitive repressor, helix protomer"/>
    <property type="match status" value="1"/>
</dbReference>
<dbReference type="PANTHER" id="PTHR33677">
    <property type="entry name" value="TRANSCRIPTIONAL REPRESSOR FRMR-RELATED"/>
    <property type="match status" value="1"/>
</dbReference>
<name>A0A2M7RF66_9BACT</name>